<evidence type="ECO:0000313" key="1">
    <source>
        <dbReference type="EMBL" id="KAL2326442.1"/>
    </source>
</evidence>
<organism evidence="1 2">
    <name type="scientific">Flemingia macrophylla</name>
    <dbReference type="NCBI Taxonomy" id="520843"/>
    <lineage>
        <taxon>Eukaryota</taxon>
        <taxon>Viridiplantae</taxon>
        <taxon>Streptophyta</taxon>
        <taxon>Embryophyta</taxon>
        <taxon>Tracheophyta</taxon>
        <taxon>Spermatophyta</taxon>
        <taxon>Magnoliopsida</taxon>
        <taxon>eudicotyledons</taxon>
        <taxon>Gunneridae</taxon>
        <taxon>Pentapetalae</taxon>
        <taxon>rosids</taxon>
        <taxon>fabids</taxon>
        <taxon>Fabales</taxon>
        <taxon>Fabaceae</taxon>
        <taxon>Papilionoideae</taxon>
        <taxon>50 kb inversion clade</taxon>
        <taxon>NPAAA clade</taxon>
        <taxon>indigoferoid/millettioid clade</taxon>
        <taxon>Phaseoleae</taxon>
        <taxon>Flemingia</taxon>
    </lineage>
</organism>
<name>A0ABD1LSE1_9FABA</name>
<proteinExistence type="predicted"/>
<dbReference type="Proteomes" id="UP001603857">
    <property type="component" value="Unassembled WGS sequence"/>
</dbReference>
<accession>A0ABD1LSE1</accession>
<dbReference type="EMBL" id="JBGMDY010000008">
    <property type="protein sequence ID" value="KAL2326442.1"/>
    <property type="molecule type" value="Genomic_DNA"/>
</dbReference>
<keyword evidence="2" id="KW-1185">Reference proteome</keyword>
<gene>
    <name evidence="1" type="ORF">Fmac_025500</name>
</gene>
<protein>
    <recommendedName>
        <fullName evidence="3">Maturase K</fullName>
    </recommendedName>
</protein>
<sequence length="49" mass="5644">MSGHTCNWLSHFQKYKPSLIPIEDYLLHQMLLEPKVGQASTKESSNLRS</sequence>
<evidence type="ECO:0008006" key="3">
    <source>
        <dbReference type="Google" id="ProtNLM"/>
    </source>
</evidence>
<dbReference type="AlphaFoldDB" id="A0ABD1LSE1"/>
<evidence type="ECO:0000313" key="2">
    <source>
        <dbReference type="Proteomes" id="UP001603857"/>
    </source>
</evidence>
<reference evidence="1 2" key="1">
    <citation type="submission" date="2024-08" db="EMBL/GenBank/DDBJ databases">
        <title>Insights into the chromosomal genome structure of Flemingia macrophylla.</title>
        <authorList>
            <person name="Ding Y."/>
            <person name="Zhao Y."/>
            <person name="Bi W."/>
            <person name="Wu M."/>
            <person name="Zhao G."/>
            <person name="Gong Y."/>
            <person name="Li W."/>
            <person name="Zhang P."/>
        </authorList>
    </citation>
    <scope>NUCLEOTIDE SEQUENCE [LARGE SCALE GENOMIC DNA]</scope>
    <source>
        <strain evidence="1">DYQJB</strain>
        <tissue evidence="1">Leaf</tissue>
    </source>
</reference>
<comment type="caution">
    <text evidence="1">The sequence shown here is derived from an EMBL/GenBank/DDBJ whole genome shotgun (WGS) entry which is preliminary data.</text>
</comment>